<organism evidence="8">
    <name type="scientific">Mucor ambiguus</name>
    <dbReference type="NCBI Taxonomy" id="91626"/>
    <lineage>
        <taxon>Eukaryota</taxon>
        <taxon>Fungi</taxon>
        <taxon>Fungi incertae sedis</taxon>
        <taxon>Mucoromycota</taxon>
        <taxon>Mucoromycotina</taxon>
        <taxon>Mucoromycetes</taxon>
        <taxon>Mucorales</taxon>
        <taxon>Mucorineae</taxon>
        <taxon>Mucoraceae</taxon>
        <taxon>Mucor</taxon>
    </lineage>
</organism>
<dbReference type="InterPro" id="IPR002716">
    <property type="entry name" value="PIN_dom"/>
</dbReference>
<dbReference type="PANTHER" id="PTHR12416">
    <property type="entry name" value="RRNA-PROCESSING PROTEIN UTP23 HOMOLOG"/>
    <property type="match status" value="1"/>
</dbReference>
<evidence type="ECO:0000256" key="2">
    <source>
        <dbReference type="ARBA" id="ARBA00022517"/>
    </source>
</evidence>
<dbReference type="Gene3D" id="3.40.50.1010">
    <property type="entry name" value="5'-nuclease"/>
    <property type="match status" value="1"/>
</dbReference>
<comment type="subcellular location">
    <subcellularLocation>
        <location evidence="1">Nucleus</location>
        <location evidence="1">Nucleolus</location>
    </subcellularLocation>
</comment>
<evidence type="ECO:0000313" key="9">
    <source>
        <dbReference type="Proteomes" id="UP000053815"/>
    </source>
</evidence>
<feature type="domain" description="PIN" evidence="7">
    <location>
        <begin position="65"/>
        <end position="164"/>
    </location>
</feature>
<dbReference type="EMBL" id="DF836405">
    <property type="protein sequence ID" value="GAN06245.1"/>
    <property type="molecule type" value="Genomic_DNA"/>
</dbReference>
<feature type="compositionally biased region" description="Basic and acidic residues" evidence="6">
    <location>
        <begin position="22"/>
        <end position="42"/>
    </location>
</feature>
<dbReference type="GO" id="GO:0032040">
    <property type="term" value="C:small-subunit processome"/>
    <property type="evidence" value="ECO:0007669"/>
    <property type="project" value="InterPro"/>
</dbReference>
<dbReference type="STRING" id="91626.A0A0C9LV67"/>
<sequence>MGKAKTTRKFAQVKRMISTNDTRLKDNREKQKKKEEKKEEKAVRHVPQVASSMFFQYNAALGPPYHILVDTNFINFSIQNKLELVKSMMDCLYAKSVPCITDCVLAELEKLGPKYRIALKIARDPRFERLPCSHKGTYADDCLVNRVMQHKCYIVATCDRDLKRRIRKVPGIPIMYIANHKYVIERLPELGVNNK</sequence>
<dbReference type="OrthoDB" id="76105at2759"/>
<dbReference type="FunFam" id="3.40.50.1010:FF:000004">
    <property type="entry name" value="rRNA-processing protein FCF1 homolog"/>
    <property type="match status" value="1"/>
</dbReference>
<protein>
    <submittedName>
        <fullName evidence="8">Fcf1-domain-containing protein</fullName>
    </submittedName>
</protein>
<dbReference type="Pfam" id="PF04900">
    <property type="entry name" value="Fcf1"/>
    <property type="match status" value="1"/>
</dbReference>
<gene>
    <name evidence="8" type="ORF">MAM1_0116c05725</name>
</gene>
<name>A0A0C9LV67_9FUNG</name>
<dbReference type="SUPFAM" id="SSF88723">
    <property type="entry name" value="PIN domain-like"/>
    <property type="match status" value="1"/>
</dbReference>
<accession>A0A0C9LV67</accession>
<keyword evidence="2" id="KW-0690">Ribosome biogenesis</keyword>
<dbReference type="GO" id="GO:0004540">
    <property type="term" value="F:RNA nuclease activity"/>
    <property type="evidence" value="ECO:0007669"/>
    <property type="project" value="UniProtKB-ARBA"/>
</dbReference>
<dbReference type="InterPro" id="IPR037503">
    <property type="entry name" value="Fcf1_PIN"/>
</dbReference>
<feature type="region of interest" description="Disordered" evidence="6">
    <location>
        <begin position="21"/>
        <end position="42"/>
    </location>
</feature>
<reference evidence="8" key="1">
    <citation type="submission" date="2014-09" db="EMBL/GenBank/DDBJ databases">
        <title>Draft genome sequence of an oleaginous Mucoromycotina fungus Mucor ambiguus NBRC6742.</title>
        <authorList>
            <person name="Takeda I."/>
            <person name="Yamane N."/>
            <person name="Morita T."/>
            <person name="Tamano K."/>
            <person name="Machida M."/>
            <person name="Baker S."/>
            <person name="Koike H."/>
        </authorList>
    </citation>
    <scope>NUCLEOTIDE SEQUENCE</scope>
    <source>
        <strain evidence="8">NBRC 6742</strain>
    </source>
</reference>
<dbReference type="InterPro" id="IPR029060">
    <property type="entry name" value="PIN-like_dom_sf"/>
</dbReference>
<keyword evidence="4" id="KW-0539">Nucleus</keyword>
<dbReference type="GO" id="GO:0042274">
    <property type="term" value="P:ribosomal small subunit biogenesis"/>
    <property type="evidence" value="ECO:0007669"/>
    <property type="project" value="UniProtKB-ARBA"/>
</dbReference>
<evidence type="ECO:0000313" key="8">
    <source>
        <dbReference type="EMBL" id="GAN06245.1"/>
    </source>
</evidence>
<dbReference type="SMART" id="SM00670">
    <property type="entry name" value="PINc"/>
    <property type="match status" value="1"/>
</dbReference>
<proteinExistence type="inferred from homology"/>
<evidence type="ECO:0000256" key="1">
    <source>
        <dbReference type="ARBA" id="ARBA00004604"/>
    </source>
</evidence>
<dbReference type="CDD" id="cd09864">
    <property type="entry name" value="PIN_Fcf1-like"/>
    <property type="match status" value="1"/>
</dbReference>
<evidence type="ECO:0000256" key="5">
    <source>
        <dbReference type="ARBA" id="ARBA00024026"/>
    </source>
</evidence>
<comment type="similarity">
    <text evidence="5">Belongs to the UTP23/FCF1 family. FCF1 subfamily.</text>
</comment>
<evidence type="ECO:0000259" key="7">
    <source>
        <dbReference type="SMART" id="SM00670"/>
    </source>
</evidence>
<evidence type="ECO:0000256" key="4">
    <source>
        <dbReference type="ARBA" id="ARBA00023242"/>
    </source>
</evidence>
<evidence type="ECO:0000256" key="3">
    <source>
        <dbReference type="ARBA" id="ARBA00022552"/>
    </source>
</evidence>
<evidence type="ECO:0000256" key="6">
    <source>
        <dbReference type="SAM" id="MobiDB-lite"/>
    </source>
</evidence>
<dbReference type="GO" id="GO:0006364">
    <property type="term" value="P:rRNA processing"/>
    <property type="evidence" value="ECO:0007669"/>
    <property type="project" value="UniProtKB-KW"/>
</dbReference>
<keyword evidence="3" id="KW-0698">rRNA processing</keyword>
<dbReference type="InterPro" id="IPR006984">
    <property type="entry name" value="Fcf1/UTP23"/>
</dbReference>
<dbReference type="AlphaFoldDB" id="A0A0C9LV67"/>
<dbReference type="Proteomes" id="UP000053815">
    <property type="component" value="Unassembled WGS sequence"/>
</dbReference>
<keyword evidence="9" id="KW-1185">Reference proteome</keyword>